<protein>
    <recommendedName>
        <fullName evidence="4">MSHA biogenesis protein MshI</fullName>
    </recommendedName>
</protein>
<evidence type="ECO:0000313" key="3">
    <source>
        <dbReference type="Proteomes" id="UP000070186"/>
    </source>
</evidence>
<proteinExistence type="predicted"/>
<dbReference type="Proteomes" id="UP000070186">
    <property type="component" value="Unassembled WGS sequence"/>
</dbReference>
<dbReference type="STRING" id="281362.AT959_12855"/>
<sequence>MSQQINLLLPELRPRFDWLALPVVAAATLLALLLLLALAQSQSMRVARLKAEEATLNGQLLNLRQQVQALGQVLGNRQPNAALLPEIDYAKTGVAQRQEVLDFIGRHDKSQGGGFLNILQGFSRQALDGVWLVAFGLSPDGVEIRGRLVDPALLPAYISRLNADPAFAGRRFAALEMKGVDPAAEKPEADRTAAAKPVGKRYTEFVLRTELAPPPEKTP</sequence>
<keyword evidence="3" id="KW-1185">Reference proteome</keyword>
<dbReference type="AlphaFoldDB" id="A0A133XH24"/>
<organism evidence="2 3">
    <name type="scientific">Dechloromonas denitrificans</name>
    <dbReference type="NCBI Taxonomy" id="281362"/>
    <lineage>
        <taxon>Bacteria</taxon>
        <taxon>Pseudomonadati</taxon>
        <taxon>Pseudomonadota</taxon>
        <taxon>Betaproteobacteria</taxon>
        <taxon>Rhodocyclales</taxon>
        <taxon>Azonexaceae</taxon>
        <taxon>Dechloromonas</taxon>
    </lineage>
</organism>
<reference evidence="2 3" key="1">
    <citation type="submission" date="2015-12" db="EMBL/GenBank/DDBJ databases">
        <title>Nitrous oxide reduction kinetics distinguish bacteria harboring typical versus atypical NosZ.</title>
        <authorList>
            <person name="Yoon S."/>
            <person name="Nissen S."/>
            <person name="Park D."/>
            <person name="Sanford R.A."/>
            <person name="Loeffler F.E."/>
        </authorList>
    </citation>
    <scope>NUCLEOTIDE SEQUENCE [LARGE SCALE GENOMIC DNA]</scope>
    <source>
        <strain evidence="2 3">ATCC BAA-841</strain>
    </source>
</reference>
<keyword evidence="1" id="KW-0472">Membrane</keyword>
<evidence type="ECO:0008006" key="4">
    <source>
        <dbReference type="Google" id="ProtNLM"/>
    </source>
</evidence>
<name>A0A133XH24_9RHOO</name>
<comment type="caution">
    <text evidence="2">The sequence shown here is derived from an EMBL/GenBank/DDBJ whole genome shotgun (WGS) entry which is preliminary data.</text>
</comment>
<accession>A0A133XH24</accession>
<gene>
    <name evidence="2" type="ORF">AT959_12855</name>
</gene>
<dbReference type="RefSeq" id="WP_066883677.1">
    <property type="nucleotide sequence ID" value="NZ_LODL01000021.1"/>
</dbReference>
<evidence type="ECO:0000313" key="2">
    <source>
        <dbReference type="EMBL" id="KXB30243.1"/>
    </source>
</evidence>
<dbReference type="EMBL" id="LODL01000021">
    <property type="protein sequence ID" value="KXB30243.1"/>
    <property type="molecule type" value="Genomic_DNA"/>
</dbReference>
<feature type="transmembrane region" description="Helical" evidence="1">
    <location>
        <begin position="18"/>
        <end position="39"/>
    </location>
</feature>
<keyword evidence="1" id="KW-0812">Transmembrane</keyword>
<keyword evidence="1" id="KW-1133">Transmembrane helix</keyword>
<evidence type="ECO:0000256" key="1">
    <source>
        <dbReference type="SAM" id="Phobius"/>
    </source>
</evidence>